<dbReference type="RefSeq" id="WP_342824200.1">
    <property type="nucleotide sequence ID" value="NZ_WMBD01000002.1"/>
</dbReference>
<organism evidence="1 2">
    <name type="scientific">Candidatus Lucifugimonas marina</name>
    <dbReference type="NCBI Taxonomy" id="3038979"/>
    <lineage>
        <taxon>Bacteria</taxon>
        <taxon>Bacillati</taxon>
        <taxon>Chloroflexota</taxon>
        <taxon>Dehalococcoidia</taxon>
        <taxon>SAR202 cluster</taxon>
        <taxon>Candidatus Lucifugimonadales</taxon>
        <taxon>Candidatus Lucifugimonadaceae</taxon>
        <taxon>Candidatus Lucifugimonas</taxon>
    </lineage>
</organism>
<evidence type="ECO:0000313" key="2">
    <source>
        <dbReference type="Proteomes" id="UP001219901"/>
    </source>
</evidence>
<evidence type="ECO:0000313" key="1">
    <source>
        <dbReference type="EMBL" id="WFG40711.1"/>
    </source>
</evidence>
<reference evidence="2" key="2">
    <citation type="submission" date="2023-06" db="EMBL/GenBank/DDBJ databases">
        <title>Pangenomics reveal diversification of enzyme families and niche specialization in globally abundant SAR202 bacteria.</title>
        <authorList>
            <person name="Saw J.H.W."/>
        </authorList>
    </citation>
    <scope>NUCLEOTIDE SEQUENCE [LARGE SCALE GENOMIC DNA]</scope>
    <source>
        <strain evidence="2">JH1073</strain>
    </source>
</reference>
<dbReference type="Proteomes" id="UP001219901">
    <property type="component" value="Chromosome"/>
</dbReference>
<name>A0AAJ5ZL65_9CHLR</name>
<sequence length="96" mass="10563">MSVGHVARAFEEAGIPSVVIMSKVFKDRTAAMNPARILLTPHPMGRPLSAPFDVEKQREVLKAGLNLLETATDGGTVVEYDQPYRTGPFVDQPDRR</sequence>
<protein>
    <recommendedName>
        <fullName evidence="3">Glycine/betaine/sarcosine/D-proline family reductase selenoprotein B</fullName>
    </recommendedName>
</protein>
<dbReference type="EMBL" id="CP046147">
    <property type="protein sequence ID" value="WFG40711.1"/>
    <property type="molecule type" value="Genomic_DNA"/>
</dbReference>
<accession>A0AAJ5ZL65</accession>
<evidence type="ECO:0008006" key="3">
    <source>
        <dbReference type="Google" id="ProtNLM"/>
    </source>
</evidence>
<keyword evidence="2" id="KW-1185">Reference proteome</keyword>
<proteinExistence type="predicted"/>
<gene>
    <name evidence="1" type="ORF">GKO48_14230</name>
</gene>
<reference evidence="1 2" key="1">
    <citation type="submission" date="2019-11" db="EMBL/GenBank/DDBJ databases">
        <authorList>
            <person name="Cho J.-C."/>
        </authorList>
    </citation>
    <scope>NUCLEOTIDE SEQUENCE [LARGE SCALE GENOMIC DNA]</scope>
    <source>
        <strain evidence="1 2">JH1073</strain>
    </source>
</reference>
<dbReference type="AlphaFoldDB" id="A0AAJ5ZL65"/>